<dbReference type="PANTHER" id="PTHR36688:SF2">
    <property type="entry name" value="ENDONUCLEASE_EXONUCLEASE_PHOSPHATASE DOMAIN-CONTAINING PROTEIN"/>
    <property type="match status" value="1"/>
</dbReference>
<accession>A0A1I8IJ90</accession>
<dbReference type="GO" id="GO:0003676">
    <property type="term" value="F:nucleic acid binding"/>
    <property type="evidence" value="ECO:0007669"/>
    <property type="project" value="InterPro"/>
</dbReference>
<dbReference type="InterPro" id="IPR052560">
    <property type="entry name" value="RdDP_mobile_element"/>
</dbReference>
<protein>
    <submittedName>
        <fullName evidence="5">RNase H domain-containing protein</fullName>
    </submittedName>
</protein>
<evidence type="ECO:0000313" key="5">
    <source>
        <dbReference type="WBParaSite" id="maker-uti_cns_0013220-snap-gene-0.8-mRNA-1"/>
    </source>
</evidence>
<reference evidence="5" key="1">
    <citation type="submission" date="2016-11" db="UniProtKB">
        <authorList>
            <consortium name="WormBaseParasite"/>
        </authorList>
    </citation>
    <scope>IDENTIFICATION</scope>
</reference>
<dbReference type="InterPro" id="IPR005135">
    <property type="entry name" value="Endo/exonuclease/phosphatase"/>
</dbReference>
<dbReference type="WBParaSite" id="maker-uti_cns_0013220-snap-gene-0.8-mRNA-1">
    <property type="protein sequence ID" value="maker-uti_cns_0013220-snap-gene-0.8-mRNA-1"/>
    <property type="gene ID" value="maker-uti_cns_0013220-snap-gene-0.8"/>
</dbReference>
<dbReference type="GO" id="GO:0004523">
    <property type="term" value="F:RNA-DNA hybrid ribonuclease activity"/>
    <property type="evidence" value="ECO:0007669"/>
    <property type="project" value="InterPro"/>
</dbReference>
<name>A0A1I8IJ90_9PLAT</name>
<dbReference type="Pfam" id="PF00075">
    <property type="entry name" value="RNase_H"/>
    <property type="match status" value="1"/>
</dbReference>
<feature type="compositionally biased region" description="Basic residues" evidence="1">
    <location>
        <begin position="235"/>
        <end position="248"/>
    </location>
</feature>
<keyword evidence="2" id="KW-0732">Signal</keyword>
<feature type="region of interest" description="Disordered" evidence="1">
    <location>
        <begin position="385"/>
        <end position="416"/>
    </location>
</feature>
<feature type="region of interest" description="Disordered" evidence="1">
    <location>
        <begin position="233"/>
        <end position="253"/>
    </location>
</feature>
<feature type="signal peptide" evidence="2">
    <location>
        <begin position="1"/>
        <end position="17"/>
    </location>
</feature>
<dbReference type="InterPro" id="IPR012337">
    <property type="entry name" value="RNaseH-like_sf"/>
</dbReference>
<evidence type="ECO:0000313" key="4">
    <source>
        <dbReference type="Proteomes" id="UP000095280"/>
    </source>
</evidence>
<dbReference type="Gene3D" id="3.30.420.10">
    <property type="entry name" value="Ribonuclease H-like superfamily/Ribonuclease H"/>
    <property type="match status" value="1"/>
</dbReference>
<dbReference type="PROSITE" id="PS50879">
    <property type="entry name" value="RNASE_H_1"/>
    <property type="match status" value="1"/>
</dbReference>
<evidence type="ECO:0000259" key="3">
    <source>
        <dbReference type="PROSITE" id="PS50879"/>
    </source>
</evidence>
<feature type="region of interest" description="Disordered" evidence="1">
    <location>
        <begin position="311"/>
        <end position="348"/>
    </location>
</feature>
<feature type="chain" id="PRO_5009320993" evidence="2">
    <location>
        <begin position="18"/>
        <end position="1369"/>
    </location>
</feature>
<evidence type="ECO:0000256" key="1">
    <source>
        <dbReference type="SAM" id="MobiDB-lite"/>
    </source>
</evidence>
<dbReference type="Gene3D" id="3.60.10.10">
    <property type="entry name" value="Endonuclease/exonuclease/phosphatase"/>
    <property type="match status" value="2"/>
</dbReference>
<dbReference type="SUPFAM" id="SSF56219">
    <property type="entry name" value="DNase I-like"/>
    <property type="match status" value="1"/>
</dbReference>
<dbReference type="CDD" id="cd09276">
    <property type="entry name" value="Rnase_HI_RT_non_LTR"/>
    <property type="match status" value="1"/>
</dbReference>
<keyword evidence="4" id="KW-1185">Reference proteome</keyword>
<feature type="compositionally biased region" description="Polar residues" evidence="1">
    <location>
        <begin position="385"/>
        <end position="411"/>
    </location>
</feature>
<dbReference type="PANTHER" id="PTHR36688">
    <property type="entry name" value="ENDO/EXONUCLEASE/PHOSPHATASE DOMAIN-CONTAINING PROTEIN"/>
    <property type="match status" value="1"/>
</dbReference>
<dbReference type="Proteomes" id="UP000095280">
    <property type="component" value="Unplaced"/>
</dbReference>
<dbReference type="Pfam" id="PF14529">
    <property type="entry name" value="Exo_endo_phos_2"/>
    <property type="match status" value="1"/>
</dbReference>
<evidence type="ECO:0000256" key="2">
    <source>
        <dbReference type="SAM" id="SignalP"/>
    </source>
</evidence>
<proteinExistence type="predicted"/>
<sequence>MLVFLLLATKAMGTSEAEFESRYRDCILQDTNCPNNSSVYSYQRLLPTLQLMQRKKPPRECDCNIQSEGCVRRCFYAFRLQLDILAAEFRAGNDMARREQFTNFARSNMNRLRPCILEGRNCQQVYGPSLNYMSDWLRYELRINYMPPPSLASESQAGTKMRSAASVSSHDSLKKLKSLYTQRGLTADLQEVPLFLTNGPYHHRACEEDQENASNSENLLSVMRLRGGNSDISVHRRRPRRRHRRAASRKAEPDQELLVQFNCNGIKSRNTELAHRLASLRPAAILLQETKLKKEEDYNPPRGYVVASREDGVHNAGPDDRAVVTPAHPNRPPDTNGTGAAGTRRRTNPRCRLRFPGLRENWCAGCRSGRTACSVRFTPWHGADNQSVQTSASGREITTSTPPPAQSTIPKTNKKITGRGGTMVLVRDDVQYDRLKVDREHDLLDVAACRIRLKGQQPIVIASIYAPPSSCQRPDNTWQPSFTNLPTTGRVILGGDYNAHGSWDRHIDEDLRGQTVDEWVARNGLVICNTTCHTRTCPSTGRLSSPDVTICSSTIAGSITDSWKTLPDWGSDHLPIVFGLPASNTGKTRHCGQKRWIYKKADWGAFRESLNTWAESERNDTTLNTEATRLAEAILNAARLAIPRSSGKETRRLPFWNDACEEASKATRSARQSAEKEPTPENIIAANRARHNASGCLRREKKAFLFDKAANFSQDSDIFGLLRALRGDGFKTPDPAAIVRAASPDSPERTARTNKEKAELFCQLYAEVSRVPRRKNDSAIRYEANEATTPMGDPQTDGPDAPFEIDELRAAIRCLKSGKAVGTDALDAVADWCRDWKVSISTGKCCYSTFTLAANENNGKRRVNLQINGDKLAFDPTPTFLGLTLDDSLSFSHHASKIRKKMAARRRPLTALATRSAGADSQILRMAYIATVRSVADYACGVWGSFTAASSKLLIDRQQHSCARIITGCLQLTHIRDLLAVANLSPFSHLVLQRSATLRERILRLPQDTPALQVAKMDTRPRLKNRAFESHQRTPRDPKDIVTVLHDYQREHRGCWRRVSQELDRQGLLNGPTREPAPQPQPPWTAHEAITFDLSLATQCSRSQPQSLRSDTALRYLEERGSHPVSVWTDGSAAGGTSDGTSAAVIITPCWGRVVTSAAGNICSSTQAELQAILLAIQNTREHQCIDIFTDSQAAIYNIMAGQRSNSRIVSEIWNQSSDHSIRITWIPAHCGIPMNERADRAARLATADQSDHGVPIMAASAYLCRKRRDLDLELWGRKAPWPRLPTLPRKLEVLVNQLRAGCSNLAAATRLRLGLSDSDVCPDCGARDTEQHILFDCPRGFAARPGEQDALLVDASLTINLLRRLGRI</sequence>
<dbReference type="InterPro" id="IPR036691">
    <property type="entry name" value="Endo/exonu/phosph_ase_sf"/>
</dbReference>
<dbReference type="InterPro" id="IPR036397">
    <property type="entry name" value="RNaseH_sf"/>
</dbReference>
<dbReference type="InterPro" id="IPR002156">
    <property type="entry name" value="RNaseH_domain"/>
</dbReference>
<organism evidence="4 5">
    <name type="scientific">Macrostomum lignano</name>
    <dbReference type="NCBI Taxonomy" id="282301"/>
    <lineage>
        <taxon>Eukaryota</taxon>
        <taxon>Metazoa</taxon>
        <taxon>Spiralia</taxon>
        <taxon>Lophotrochozoa</taxon>
        <taxon>Platyhelminthes</taxon>
        <taxon>Rhabditophora</taxon>
        <taxon>Macrostomorpha</taxon>
        <taxon>Macrostomida</taxon>
        <taxon>Macrostomidae</taxon>
        <taxon>Macrostomum</taxon>
    </lineage>
</organism>
<feature type="domain" description="RNase H type-1" evidence="3">
    <location>
        <begin position="1121"/>
        <end position="1248"/>
    </location>
</feature>
<feature type="compositionally biased region" description="Basic and acidic residues" evidence="1">
    <location>
        <begin position="311"/>
        <end position="322"/>
    </location>
</feature>
<dbReference type="SUPFAM" id="SSF53098">
    <property type="entry name" value="Ribonuclease H-like"/>
    <property type="match status" value="1"/>
</dbReference>